<proteinExistence type="predicted"/>
<protein>
    <submittedName>
        <fullName evidence="1">Uncharacterized protein</fullName>
    </submittedName>
</protein>
<organism evidence="1">
    <name type="scientific">marine metagenome</name>
    <dbReference type="NCBI Taxonomy" id="408172"/>
    <lineage>
        <taxon>unclassified sequences</taxon>
        <taxon>metagenomes</taxon>
        <taxon>ecological metagenomes</taxon>
    </lineage>
</organism>
<accession>A0A383EHJ8</accession>
<name>A0A383EHJ8_9ZZZZ</name>
<evidence type="ECO:0000313" key="1">
    <source>
        <dbReference type="EMBL" id="SVE56119.1"/>
    </source>
</evidence>
<reference evidence="1" key="1">
    <citation type="submission" date="2018-05" db="EMBL/GenBank/DDBJ databases">
        <authorList>
            <person name="Lanie J.A."/>
            <person name="Ng W.-L."/>
            <person name="Kazmierczak K.M."/>
            <person name="Andrzejewski T.M."/>
            <person name="Davidsen T.M."/>
            <person name="Wayne K.J."/>
            <person name="Tettelin H."/>
            <person name="Glass J.I."/>
            <person name="Rusch D."/>
            <person name="Podicherti R."/>
            <person name="Tsui H.-C.T."/>
            <person name="Winkler M.E."/>
        </authorList>
    </citation>
    <scope>NUCLEOTIDE SEQUENCE</scope>
</reference>
<feature type="non-terminal residue" evidence="1">
    <location>
        <position position="61"/>
    </location>
</feature>
<feature type="non-terminal residue" evidence="1">
    <location>
        <position position="1"/>
    </location>
</feature>
<sequence>IARYQAGYDGQRLGDFLRRGDLRLVRRSIRSPRFSAAKRRLPTAGGRYAQVLPEIAAGIAL</sequence>
<dbReference type="EMBL" id="UINC01225875">
    <property type="protein sequence ID" value="SVE56119.1"/>
    <property type="molecule type" value="Genomic_DNA"/>
</dbReference>
<dbReference type="AlphaFoldDB" id="A0A383EHJ8"/>
<gene>
    <name evidence="1" type="ORF">METZ01_LOCUS508973</name>
</gene>